<feature type="compositionally biased region" description="Low complexity" evidence="13">
    <location>
        <begin position="383"/>
        <end position="394"/>
    </location>
</feature>
<comment type="subcellular location">
    <subcellularLocation>
        <location evidence="1">Endoplasmic reticulum</location>
    </subcellularLocation>
</comment>
<dbReference type="PANTHER" id="PTHR13398:SF0">
    <property type="entry name" value="GDP-FUCOSE PROTEIN O-FUCOSYLTRANSFERASE 2"/>
    <property type="match status" value="1"/>
</dbReference>
<dbReference type="Gene3D" id="3.40.50.11340">
    <property type="match status" value="1"/>
</dbReference>
<dbReference type="EC" id="2.4.1.221" evidence="3"/>
<dbReference type="Ensembl" id="ENSCAFT00000060162.2">
    <property type="protein sequence ID" value="ENSCAFP00000064379.2"/>
    <property type="gene ID" value="ENSCAFG00000029098.3"/>
</dbReference>
<dbReference type="FunFam" id="3.40.50.11340:FF:000002">
    <property type="entry name" value="GDP-fucose protein O-fucosyltransferase 2"/>
    <property type="match status" value="1"/>
</dbReference>
<gene>
    <name evidence="14" type="primary">POFUT2</name>
</gene>
<name>A0A8P0TFW0_CANLF</name>
<dbReference type="Pfam" id="PF10250">
    <property type="entry name" value="O-FucT"/>
    <property type="match status" value="1"/>
</dbReference>
<dbReference type="GO" id="GO:0046922">
    <property type="term" value="F:peptide-O-fucosyltransferase activity"/>
    <property type="evidence" value="ECO:0007669"/>
    <property type="project" value="UniProtKB-EC"/>
</dbReference>
<keyword evidence="6" id="KW-0294">Fucose metabolism</keyword>
<dbReference type="InterPro" id="IPR019378">
    <property type="entry name" value="GDP-Fuc_O-FucTrfase"/>
</dbReference>
<feature type="compositionally biased region" description="Gly residues" evidence="13">
    <location>
        <begin position="326"/>
        <end position="336"/>
    </location>
</feature>
<feature type="compositionally biased region" description="Basic residues" evidence="13">
    <location>
        <begin position="433"/>
        <end position="442"/>
    </location>
</feature>
<dbReference type="InterPro" id="IPR045130">
    <property type="entry name" value="OFUT2-like"/>
</dbReference>
<evidence type="ECO:0000256" key="5">
    <source>
        <dbReference type="ARBA" id="ARBA00022824"/>
    </source>
</evidence>
<reference evidence="14 15" key="1">
    <citation type="journal article" date="2005" name="Nature">
        <title>Genome sequence, comparative analysis and haplotype structure of the domestic dog.</title>
        <authorList>
            <consortium name="Broad Sequencing Platform"/>
            <person name="Lindblad-Toh K."/>
            <person name="Wade C.M."/>
            <person name="Mikkelsen T.S."/>
            <person name="Karlsson E.K."/>
            <person name="Jaffe D.B."/>
            <person name="Kamal M."/>
            <person name="Clamp M."/>
            <person name="Chang J.L."/>
            <person name="Kulbokas E.J. III"/>
            <person name="Zody M.C."/>
            <person name="Mauceli E."/>
            <person name="Xie X."/>
            <person name="Breen M."/>
            <person name="Wayne R.K."/>
            <person name="Ostrander E.A."/>
            <person name="Ponting C.P."/>
            <person name="Galibert F."/>
            <person name="Smith D.R."/>
            <person name="DeJong P.J."/>
            <person name="Kirkness E."/>
            <person name="Alvarez P."/>
            <person name="Biagi T."/>
            <person name="Brockman W."/>
            <person name="Butler J."/>
            <person name="Chin C.W."/>
            <person name="Cook A."/>
            <person name="Cuff J."/>
            <person name="Daly M.J."/>
            <person name="DeCaprio D."/>
            <person name="Gnerre S."/>
            <person name="Grabherr M."/>
            <person name="Kellis M."/>
            <person name="Kleber M."/>
            <person name="Bardeleben C."/>
            <person name="Goodstadt L."/>
            <person name="Heger A."/>
            <person name="Hitte C."/>
            <person name="Kim L."/>
            <person name="Koepfli K.P."/>
            <person name="Parker H.G."/>
            <person name="Pollinger J.P."/>
            <person name="Searle S.M."/>
            <person name="Sutter N.B."/>
            <person name="Thomas R."/>
            <person name="Webber C."/>
            <person name="Baldwin J."/>
            <person name="Abebe A."/>
            <person name="Abouelleil A."/>
            <person name="Aftuck L."/>
            <person name="Ait-Zahra M."/>
            <person name="Aldredge T."/>
            <person name="Allen N."/>
            <person name="An P."/>
            <person name="Anderson S."/>
            <person name="Antoine C."/>
            <person name="Arachchi H."/>
            <person name="Aslam A."/>
            <person name="Ayotte L."/>
            <person name="Bachantsang P."/>
            <person name="Barry A."/>
            <person name="Bayul T."/>
            <person name="Benamara M."/>
            <person name="Berlin A."/>
            <person name="Bessette D."/>
            <person name="Blitshteyn B."/>
            <person name="Bloom T."/>
            <person name="Blye J."/>
            <person name="Boguslavskiy L."/>
            <person name="Bonnet C."/>
            <person name="Boukhgalter B."/>
            <person name="Brown A."/>
            <person name="Cahill P."/>
            <person name="Calixte N."/>
            <person name="Camarata J."/>
            <person name="Cheshatsang Y."/>
            <person name="Chu J."/>
            <person name="Citroen M."/>
            <person name="Collymore A."/>
            <person name="Cooke P."/>
            <person name="Dawoe T."/>
            <person name="Daza R."/>
            <person name="Decktor K."/>
            <person name="DeGray S."/>
            <person name="Dhargay N."/>
            <person name="Dooley K."/>
            <person name="Dooley K."/>
            <person name="Dorje P."/>
            <person name="Dorjee K."/>
            <person name="Dorris L."/>
            <person name="Duffey N."/>
            <person name="Dupes A."/>
            <person name="Egbiremolen O."/>
            <person name="Elong R."/>
            <person name="Falk J."/>
            <person name="Farina A."/>
            <person name="Faro S."/>
            <person name="Ferguson D."/>
            <person name="Ferreira P."/>
            <person name="Fisher S."/>
            <person name="FitzGerald M."/>
            <person name="Foley K."/>
            <person name="Foley C."/>
            <person name="Franke A."/>
            <person name="Friedrich D."/>
            <person name="Gage D."/>
            <person name="Garber M."/>
            <person name="Gearin G."/>
            <person name="Giannoukos G."/>
            <person name="Goode T."/>
            <person name="Goyette A."/>
            <person name="Graham J."/>
            <person name="Grandbois E."/>
            <person name="Gyaltsen K."/>
            <person name="Hafez N."/>
            <person name="Hagopian D."/>
            <person name="Hagos B."/>
            <person name="Hall J."/>
            <person name="Healy C."/>
            <person name="Hegarty R."/>
            <person name="Honan T."/>
            <person name="Horn A."/>
            <person name="Houde N."/>
            <person name="Hughes L."/>
            <person name="Hunnicutt L."/>
            <person name="Husby M."/>
            <person name="Jester B."/>
            <person name="Jones C."/>
            <person name="Kamat A."/>
            <person name="Kanga B."/>
            <person name="Kells C."/>
            <person name="Khazanovich D."/>
            <person name="Kieu A.C."/>
            <person name="Kisner P."/>
            <person name="Kumar M."/>
            <person name="Lance K."/>
            <person name="Landers T."/>
            <person name="Lara M."/>
            <person name="Lee W."/>
            <person name="Leger J.P."/>
            <person name="Lennon N."/>
            <person name="Leuper L."/>
            <person name="LeVine S."/>
            <person name="Liu J."/>
            <person name="Liu X."/>
            <person name="Lokyitsang Y."/>
            <person name="Lokyitsang T."/>
            <person name="Lui A."/>
            <person name="Macdonald J."/>
            <person name="Major J."/>
            <person name="Marabella R."/>
            <person name="Maru K."/>
            <person name="Matthews C."/>
            <person name="McDonough S."/>
            <person name="Mehta T."/>
            <person name="Meldrim J."/>
            <person name="Melnikov A."/>
            <person name="Meneus L."/>
            <person name="Mihalev A."/>
            <person name="Mihova T."/>
            <person name="Miller K."/>
            <person name="Mittelman R."/>
            <person name="Mlenga V."/>
            <person name="Mulrain L."/>
            <person name="Munson G."/>
            <person name="Navidi A."/>
            <person name="Naylor J."/>
            <person name="Nguyen T."/>
            <person name="Nguyen N."/>
            <person name="Nguyen C."/>
            <person name="Nguyen T."/>
            <person name="Nicol R."/>
            <person name="Norbu N."/>
            <person name="Norbu C."/>
            <person name="Novod N."/>
            <person name="Nyima T."/>
            <person name="Olandt P."/>
            <person name="O'Neill B."/>
            <person name="O'Neill K."/>
            <person name="Osman S."/>
            <person name="Oyono L."/>
            <person name="Patti C."/>
            <person name="Perrin D."/>
            <person name="Phunkhang P."/>
            <person name="Pierre F."/>
            <person name="Priest M."/>
            <person name="Rachupka A."/>
            <person name="Raghuraman S."/>
            <person name="Rameau R."/>
            <person name="Ray V."/>
            <person name="Raymond C."/>
            <person name="Rege F."/>
            <person name="Rise C."/>
            <person name="Rogers J."/>
            <person name="Rogov P."/>
            <person name="Sahalie J."/>
            <person name="Settipalli S."/>
            <person name="Sharpe T."/>
            <person name="Shea T."/>
            <person name="Sheehan M."/>
            <person name="Sherpa N."/>
            <person name="Shi J."/>
            <person name="Shih D."/>
            <person name="Sloan J."/>
            <person name="Smith C."/>
            <person name="Sparrow T."/>
            <person name="Stalker J."/>
            <person name="Stange-Thomann N."/>
            <person name="Stavropoulos S."/>
            <person name="Stone C."/>
            <person name="Stone S."/>
            <person name="Sykes S."/>
            <person name="Tchuinga P."/>
            <person name="Tenzing P."/>
            <person name="Tesfaye S."/>
            <person name="Thoulutsang D."/>
            <person name="Thoulutsang Y."/>
            <person name="Topham K."/>
            <person name="Topping I."/>
            <person name="Tsamla T."/>
            <person name="Vassiliev H."/>
            <person name="Venkataraman V."/>
            <person name="Vo A."/>
            <person name="Wangchuk T."/>
            <person name="Wangdi T."/>
            <person name="Weiand M."/>
            <person name="Wilkinson J."/>
            <person name="Wilson A."/>
            <person name="Yadav S."/>
            <person name="Yang S."/>
            <person name="Yang X."/>
            <person name="Young G."/>
            <person name="Yu Q."/>
            <person name="Zainoun J."/>
            <person name="Zembek L."/>
            <person name="Zimmer A."/>
            <person name="Lander E.S."/>
        </authorList>
    </citation>
    <scope>NUCLEOTIDE SEQUENCE [LARGE SCALE GENOMIC DNA]</scope>
    <source>
        <strain evidence="14">Boxer</strain>
    </source>
</reference>
<evidence type="ECO:0000256" key="13">
    <source>
        <dbReference type="SAM" id="MobiDB-lite"/>
    </source>
</evidence>
<feature type="compositionally biased region" description="Gly residues" evidence="13">
    <location>
        <begin position="345"/>
        <end position="355"/>
    </location>
</feature>
<keyword evidence="7" id="KW-0119">Carbohydrate metabolism</keyword>
<organism evidence="14 15">
    <name type="scientific">Canis lupus familiaris</name>
    <name type="common">Dog</name>
    <name type="synonym">Canis familiaris</name>
    <dbReference type="NCBI Taxonomy" id="9615"/>
    <lineage>
        <taxon>Eukaryota</taxon>
        <taxon>Metazoa</taxon>
        <taxon>Chordata</taxon>
        <taxon>Craniata</taxon>
        <taxon>Vertebrata</taxon>
        <taxon>Euteleostomi</taxon>
        <taxon>Mammalia</taxon>
        <taxon>Eutheria</taxon>
        <taxon>Laurasiatheria</taxon>
        <taxon>Carnivora</taxon>
        <taxon>Caniformia</taxon>
        <taxon>Canidae</taxon>
        <taxon>Canis</taxon>
    </lineage>
</organism>
<evidence type="ECO:0000256" key="1">
    <source>
        <dbReference type="ARBA" id="ARBA00004240"/>
    </source>
</evidence>
<keyword evidence="5" id="KW-0256">Endoplasmic reticulum</keyword>
<evidence type="ECO:0000256" key="7">
    <source>
        <dbReference type="ARBA" id="ARBA00023277"/>
    </source>
</evidence>
<evidence type="ECO:0000256" key="12">
    <source>
        <dbReference type="ARBA" id="ARBA00048647"/>
    </source>
</evidence>
<feature type="region of interest" description="Disordered" evidence="13">
    <location>
        <begin position="1"/>
        <end position="25"/>
    </location>
</feature>
<comment type="pathway">
    <text evidence="2">Protein modification; protein glycosylation.</text>
</comment>
<evidence type="ECO:0000256" key="9">
    <source>
        <dbReference type="ARBA" id="ARBA00026232"/>
    </source>
</evidence>
<evidence type="ECO:0000256" key="4">
    <source>
        <dbReference type="ARBA" id="ARBA00022679"/>
    </source>
</evidence>
<comment type="catalytic activity">
    <reaction evidence="11">
        <text>L-threonyl-[protein] + GDP-beta-L-fucose = 3-O-(alpha-L-fucosyl)-L-threonyl-[protein] + GDP + H(+)</text>
        <dbReference type="Rhea" id="RHEA:70491"/>
        <dbReference type="Rhea" id="RHEA-COMP:11060"/>
        <dbReference type="Rhea" id="RHEA-COMP:17915"/>
        <dbReference type="ChEBI" id="CHEBI:15378"/>
        <dbReference type="ChEBI" id="CHEBI:30013"/>
        <dbReference type="ChEBI" id="CHEBI:57273"/>
        <dbReference type="ChEBI" id="CHEBI:58189"/>
        <dbReference type="ChEBI" id="CHEBI:189631"/>
        <dbReference type="EC" id="2.4.1.221"/>
    </reaction>
    <physiologicalReaction direction="left-to-right" evidence="11">
        <dbReference type="Rhea" id="RHEA:70492"/>
    </physiologicalReaction>
</comment>
<keyword evidence="4" id="KW-0808">Transferase</keyword>
<feature type="region of interest" description="Disordered" evidence="13">
    <location>
        <begin position="311"/>
        <end position="442"/>
    </location>
</feature>
<evidence type="ECO:0000256" key="8">
    <source>
        <dbReference type="ARBA" id="ARBA00025803"/>
    </source>
</evidence>
<sequence>MRGVAMASGTRSGAGGRFRGGARSPEVRGRGAMAALGAVFLLLLEAASWPRAGASGEEFWPGQSAADILAGAASRRRYLLYDVNPPEGFNLRRDVYIRVASLLKTLLQTEEWVLVLPPWGRLYHWQSPDIHQVRIPWSDFFDLPSLNRNIPVIEYEQFIAESGGPFIDQVYVLQSYAEGWKEGTWEEKIDERPCIDALLYAPDKHEYYRGWFWGYEETRALNVSCLSVQGSASIMAPVLLRNTSARSVMLDRAENLLHDHYGGREYWNTRRSMVFARHLRAVGDEFRSRYLNSTDEADQIPFQEDWTKMKVAPPRMPSRRARNGVGVSGAWGGRGRPPGRSPPGLGVGGSSGRCGSRGRGKHQHPSTSSARALSAPRPPPGPAGLLAGGPVPRGSPEEEGLHLGPQRGRAQSGRGREEDPQPHEDPPAGQGVRGHRRRQDRT</sequence>
<evidence type="ECO:0000256" key="2">
    <source>
        <dbReference type="ARBA" id="ARBA00004922"/>
    </source>
</evidence>
<accession>A0A8P0TFW0</accession>
<dbReference type="PANTHER" id="PTHR13398">
    <property type="entry name" value="GDP-FUCOSE PROTEIN O-FUCOSYLTRANSFERASE 2"/>
    <property type="match status" value="1"/>
</dbReference>
<dbReference type="Proteomes" id="UP000002254">
    <property type="component" value="Chromosome 31"/>
</dbReference>
<comment type="similarity">
    <text evidence="8">Belongs to the glycosyltransferase 68 family.</text>
</comment>
<reference evidence="14" key="2">
    <citation type="submission" date="2025-08" db="UniProtKB">
        <authorList>
            <consortium name="Ensembl"/>
        </authorList>
    </citation>
    <scope>IDENTIFICATION</scope>
</reference>
<protein>
    <recommendedName>
        <fullName evidence="9">GDP-fucose protein O-fucosyltransferase 2</fullName>
        <ecNumber evidence="3">2.4.1.221</ecNumber>
    </recommendedName>
    <alternativeName>
        <fullName evidence="10">Peptide-O-fucosyltransferase 2</fullName>
    </alternativeName>
</protein>
<evidence type="ECO:0000256" key="11">
    <source>
        <dbReference type="ARBA" id="ARBA00047273"/>
    </source>
</evidence>
<evidence type="ECO:0000256" key="10">
    <source>
        <dbReference type="ARBA" id="ARBA00033083"/>
    </source>
</evidence>
<comment type="catalytic activity">
    <reaction evidence="12">
        <text>L-seryl-[protein] + GDP-beta-L-fucose = 3-O-(alpha-L-fucosyl)-L-seryl-[protein] + GDP + H(+)</text>
        <dbReference type="Rhea" id="RHEA:63644"/>
        <dbReference type="Rhea" id="RHEA-COMP:9863"/>
        <dbReference type="Rhea" id="RHEA-COMP:17914"/>
        <dbReference type="ChEBI" id="CHEBI:15378"/>
        <dbReference type="ChEBI" id="CHEBI:29999"/>
        <dbReference type="ChEBI" id="CHEBI:57273"/>
        <dbReference type="ChEBI" id="CHEBI:58189"/>
        <dbReference type="ChEBI" id="CHEBI:189632"/>
        <dbReference type="EC" id="2.4.1.221"/>
    </reaction>
    <physiologicalReaction direction="left-to-right" evidence="12">
        <dbReference type="Rhea" id="RHEA:63645"/>
    </physiologicalReaction>
</comment>
<evidence type="ECO:0000256" key="3">
    <source>
        <dbReference type="ARBA" id="ARBA00012196"/>
    </source>
</evidence>
<dbReference type="GO" id="GO:0005783">
    <property type="term" value="C:endoplasmic reticulum"/>
    <property type="evidence" value="ECO:0007669"/>
    <property type="project" value="UniProtKB-SubCell"/>
</dbReference>
<dbReference type="OrthoDB" id="422368at2759"/>
<dbReference type="CDD" id="cd11298">
    <property type="entry name" value="O-FucT-2"/>
    <property type="match status" value="1"/>
</dbReference>
<feature type="compositionally biased region" description="Basic and acidic residues" evidence="13">
    <location>
        <begin position="414"/>
        <end position="426"/>
    </location>
</feature>
<evidence type="ECO:0000313" key="14">
    <source>
        <dbReference type="Ensembl" id="ENSCAFP00000064379.2"/>
    </source>
</evidence>
<proteinExistence type="inferred from homology"/>
<evidence type="ECO:0000256" key="6">
    <source>
        <dbReference type="ARBA" id="ARBA00023253"/>
    </source>
</evidence>
<dbReference type="AlphaFoldDB" id="A0A8P0TFW0"/>
<evidence type="ECO:0000313" key="15">
    <source>
        <dbReference type="Proteomes" id="UP000002254"/>
    </source>
</evidence>
<dbReference type="GO" id="GO:0006004">
    <property type="term" value="P:fucose metabolic process"/>
    <property type="evidence" value="ECO:0007669"/>
    <property type="project" value="UniProtKB-KW"/>
</dbReference>